<dbReference type="Proteomes" id="UP001207626">
    <property type="component" value="Unassembled WGS sequence"/>
</dbReference>
<organism evidence="1 2">
    <name type="scientific">Paenibacillus apiarius</name>
    <dbReference type="NCBI Taxonomy" id="46240"/>
    <lineage>
        <taxon>Bacteria</taxon>
        <taxon>Bacillati</taxon>
        <taxon>Bacillota</taxon>
        <taxon>Bacilli</taxon>
        <taxon>Bacillales</taxon>
        <taxon>Paenibacillaceae</taxon>
        <taxon>Paenibacillus</taxon>
    </lineage>
</organism>
<dbReference type="RefSeq" id="WP_268601608.1">
    <property type="nucleotide sequence ID" value="NZ_JAMDLW010000023.1"/>
</dbReference>
<sequence>MENGKETEFVPEQGPAGMEVRLTMEDFVPHERTYYEFILECLASRVEQHESE</sequence>
<gene>
    <name evidence="1" type="ORF">M5X09_18360</name>
</gene>
<accession>A0ABT4DW75</accession>
<name>A0ABT4DW75_9BACL</name>
<evidence type="ECO:0000313" key="2">
    <source>
        <dbReference type="Proteomes" id="UP001207626"/>
    </source>
</evidence>
<protein>
    <submittedName>
        <fullName evidence="1">Uncharacterized protein</fullName>
    </submittedName>
</protein>
<keyword evidence="2" id="KW-1185">Reference proteome</keyword>
<reference evidence="1 2" key="1">
    <citation type="submission" date="2022-05" db="EMBL/GenBank/DDBJ databases">
        <title>Genome Sequencing of Bee-Associated Microbes.</title>
        <authorList>
            <person name="Dunlap C."/>
        </authorList>
    </citation>
    <scope>NUCLEOTIDE SEQUENCE [LARGE SCALE GENOMIC DNA]</scope>
    <source>
        <strain evidence="1 2">NRRL NRS-1438</strain>
    </source>
</reference>
<dbReference type="EMBL" id="JAMDLW010000023">
    <property type="protein sequence ID" value="MCY9521604.1"/>
    <property type="molecule type" value="Genomic_DNA"/>
</dbReference>
<comment type="caution">
    <text evidence="1">The sequence shown here is derived from an EMBL/GenBank/DDBJ whole genome shotgun (WGS) entry which is preliminary data.</text>
</comment>
<proteinExistence type="predicted"/>
<evidence type="ECO:0000313" key="1">
    <source>
        <dbReference type="EMBL" id="MCY9521604.1"/>
    </source>
</evidence>